<name>R8AM31_PLESH</name>
<dbReference type="AlphaFoldDB" id="R8AM31"/>
<reference evidence="1 2" key="1">
    <citation type="journal article" date="2013" name="Genome Announc.">
        <title>Genome Sequence of Plesiomonas shigelloides Strain 302-73 (Serotype O1).</title>
        <authorList>
            <person name="Pique N."/>
            <person name="Aquilini E."/>
            <person name="Alioto T."/>
            <person name="Minana-Galbis D."/>
            <person name="Tomas J.M."/>
        </authorList>
    </citation>
    <scope>NUCLEOTIDE SEQUENCE [LARGE SCALE GENOMIC DNA]</scope>
    <source>
        <strain evidence="1 2">302-73</strain>
    </source>
</reference>
<dbReference type="EMBL" id="AQQO01000362">
    <property type="protein sequence ID" value="EON87362.1"/>
    <property type="molecule type" value="Genomic_DNA"/>
</dbReference>
<sequence length="65" mass="7089">MLLKRGNLSFIDSEQTKTAVHQDRRFFIFAVPAGAKNCGLAPQYAGESVAENGRAETDFCAVLVQ</sequence>
<dbReference type="PATRIC" id="fig|1315976.3.peg.3053"/>
<protein>
    <submittedName>
        <fullName evidence="1">Uncharacterized protein</fullName>
    </submittedName>
</protein>
<keyword evidence="2" id="KW-1185">Reference proteome</keyword>
<evidence type="ECO:0000313" key="1">
    <source>
        <dbReference type="EMBL" id="EON87362.1"/>
    </source>
</evidence>
<evidence type="ECO:0000313" key="2">
    <source>
        <dbReference type="Proteomes" id="UP000014012"/>
    </source>
</evidence>
<accession>R8AM31</accession>
<dbReference type="Proteomes" id="UP000014012">
    <property type="component" value="Unassembled WGS sequence"/>
</dbReference>
<gene>
    <name evidence="1" type="ORF">PLESHI_15974</name>
</gene>
<dbReference type="HOGENOM" id="CLU_2846044_0_0_6"/>
<organism evidence="1 2">
    <name type="scientific">Plesiomonas shigelloides 302-73</name>
    <dbReference type="NCBI Taxonomy" id="1315976"/>
    <lineage>
        <taxon>Bacteria</taxon>
        <taxon>Pseudomonadati</taxon>
        <taxon>Pseudomonadota</taxon>
        <taxon>Gammaproteobacteria</taxon>
        <taxon>Enterobacterales</taxon>
        <taxon>Enterobacteriaceae</taxon>
        <taxon>Plesiomonas</taxon>
    </lineage>
</organism>
<comment type="caution">
    <text evidence="1">The sequence shown here is derived from an EMBL/GenBank/DDBJ whole genome shotgun (WGS) entry which is preliminary data.</text>
</comment>
<proteinExistence type="predicted"/>